<dbReference type="AlphaFoldDB" id="A0A0C3E9F3"/>
<dbReference type="HOGENOM" id="CLU_1769210_0_0_1"/>
<protein>
    <submittedName>
        <fullName evidence="1">Uncharacterized protein</fullName>
    </submittedName>
</protein>
<keyword evidence="2" id="KW-1185">Reference proteome</keyword>
<sequence>MPDTQPNPPSPIELAATTMVEDVASSGHPSRQGSTELATICPWQLTISMNTAAVQVASPANVNNTSVREPTGTSCDWNPPEPDLVAATDITNPAAGIPAIQVSPPQADDIAMDMGNFGGDHSNGSKDVEVAVAHPAGSDMQTDNIFH</sequence>
<name>A0A0C3E9F3_9AGAM</name>
<gene>
    <name evidence="1" type="ORF">SCLCIDRAFT_23322</name>
</gene>
<reference evidence="2" key="2">
    <citation type="submission" date="2015-01" db="EMBL/GenBank/DDBJ databases">
        <title>Evolutionary Origins and Diversification of the Mycorrhizal Mutualists.</title>
        <authorList>
            <consortium name="DOE Joint Genome Institute"/>
            <consortium name="Mycorrhizal Genomics Consortium"/>
            <person name="Kohler A."/>
            <person name="Kuo A."/>
            <person name="Nagy L.G."/>
            <person name="Floudas D."/>
            <person name="Copeland A."/>
            <person name="Barry K.W."/>
            <person name="Cichocki N."/>
            <person name="Veneault-Fourrey C."/>
            <person name="LaButti K."/>
            <person name="Lindquist E.A."/>
            <person name="Lipzen A."/>
            <person name="Lundell T."/>
            <person name="Morin E."/>
            <person name="Murat C."/>
            <person name="Riley R."/>
            <person name="Ohm R."/>
            <person name="Sun H."/>
            <person name="Tunlid A."/>
            <person name="Henrissat B."/>
            <person name="Grigoriev I.V."/>
            <person name="Hibbett D.S."/>
            <person name="Martin F."/>
        </authorList>
    </citation>
    <scope>NUCLEOTIDE SEQUENCE [LARGE SCALE GENOMIC DNA]</scope>
    <source>
        <strain evidence="2">Foug A</strain>
    </source>
</reference>
<evidence type="ECO:0000313" key="1">
    <source>
        <dbReference type="EMBL" id="KIM64586.1"/>
    </source>
</evidence>
<proteinExistence type="predicted"/>
<dbReference type="InParanoid" id="A0A0C3E9F3"/>
<dbReference type="Proteomes" id="UP000053989">
    <property type="component" value="Unassembled WGS sequence"/>
</dbReference>
<reference evidence="1 2" key="1">
    <citation type="submission" date="2014-04" db="EMBL/GenBank/DDBJ databases">
        <authorList>
            <consortium name="DOE Joint Genome Institute"/>
            <person name="Kuo A."/>
            <person name="Kohler A."/>
            <person name="Nagy L.G."/>
            <person name="Floudas D."/>
            <person name="Copeland A."/>
            <person name="Barry K.W."/>
            <person name="Cichocki N."/>
            <person name="Veneault-Fourrey C."/>
            <person name="LaButti K."/>
            <person name="Lindquist E.A."/>
            <person name="Lipzen A."/>
            <person name="Lundell T."/>
            <person name="Morin E."/>
            <person name="Murat C."/>
            <person name="Sun H."/>
            <person name="Tunlid A."/>
            <person name="Henrissat B."/>
            <person name="Grigoriev I.V."/>
            <person name="Hibbett D.S."/>
            <person name="Martin F."/>
            <person name="Nordberg H.P."/>
            <person name="Cantor M.N."/>
            <person name="Hua S.X."/>
        </authorList>
    </citation>
    <scope>NUCLEOTIDE SEQUENCE [LARGE SCALE GENOMIC DNA]</scope>
    <source>
        <strain evidence="1 2">Foug A</strain>
    </source>
</reference>
<accession>A0A0C3E9F3</accession>
<dbReference type="EMBL" id="KN822027">
    <property type="protein sequence ID" value="KIM64586.1"/>
    <property type="molecule type" value="Genomic_DNA"/>
</dbReference>
<organism evidence="1 2">
    <name type="scientific">Scleroderma citrinum Foug A</name>
    <dbReference type="NCBI Taxonomy" id="1036808"/>
    <lineage>
        <taxon>Eukaryota</taxon>
        <taxon>Fungi</taxon>
        <taxon>Dikarya</taxon>
        <taxon>Basidiomycota</taxon>
        <taxon>Agaricomycotina</taxon>
        <taxon>Agaricomycetes</taxon>
        <taxon>Agaricomycetidae</taxon>
        <taxon>Boletales</taxon>
        <taxon>Sclerodermatineae</taxon>
        <taxon>Sclerodermataceae</taxon>
        <taxon>Scleroderma</taxon>
    </lineage>
</organism>
<evidence type="ECO:0000313" key="2">
    <source>
        <dbReference type="Proteomes" id="UP000053989"/>
    </source>
</evidence>